<proteinExistence type="predicted"/>
<dbReference type="PANTHER" id="PTHR22981">
    <property type="entry name" value="3-HYDROXYISOBUTYRATE DEHYDROGENASE-RELATED"/>
    <property type="match status" value="1"/>
</dbReference>
<dbReference type="EMBL" id="JRVC01000010">
    <property type="protein sequence ID" value="KHS46018.1"/>
    <property type="molecule type" value="Genomic_DNA"/>
</dbReference>
<dbReference type="PATRIC" id="fig|48936.3.peg.2291"/>
<feature type="active site" evidence="3">
    <location>
        <position position="171"/>
    </location>
</feature>
<dbReference type="Pfam" id="PF14833">
    <property type="entry name" value="NAD_binding_11"/>
    <property type="match status" value="1"/>
</dbReference>
<feature type="domain" description="6-phosphogluconate dehydrogenase NADP-binding" evidence="4">
    <location>
        <begin position="3"/>
        <end position="161"/>
    </location>
</feature>
<evidence type="ECO:0000256" key="2">
    <source>
        <dbReference type="ARBA" id="ARBA00023027"/>
    </source>
</evidence>
<reference evidence="6 7" key="1">
    <citation type="submission" date="2014-10" db="EMBL/GenBank/DDBJ databases">
        <title>Draft genome sequence of Novosphingobium subterraneum DSM 12447.</title>
        <authorList>
            <person name="Gan H.M."/>
            <person name="Gan H.Y."/>
            <person name="Savka M.A."/>
        </authorList>
    </citation>
    <scope>NUCLEOTIDE SEQUENCE [LARGE SCALE GENOMIC DNA]</scope>
    <source>
        <strain evidence="6 7">DSM 12447</strain>
    </source>
</reference>
<dbReference type="InterPro" id="IPR013328">
    <property type="entry name" value="6PGD_dom2"/>
</dbReference>
<feature type="domain" description="3-hydroxyisobutyrate dehydrogenase-like NAD-binding" evidence="5">
    <location>
        <begin position="165"/>
        <end position="285"/>
    </location>
</feature>
<evidence type="ECO:0000256" key="1">
    <source>
        <dbReference type="ARBA" id="ARBA00023002"/>
    </source>
</evidence>
<dbReference type="InterPro" id="IPR029154">
    <property type="entry name" value="HIBADH-like_NADP-bd"/>
</dbReference>
<keyword evidence="7" id="KW-1185">Reference proteome</keyword>
<keyword evidence="1" id="KW-0560">Oxidoreductase</keyword>
<evidence type="ECO:0000313" key="6">
    <source>
        <dbReference type="EMBL" id="KHS46018.1"/>
    </source>
</evidence>
<dbReference type="STRING" id="48936.NJ75_02279"/>
<gene>
    <name evidence="6" type="ORF">NJ75_02279</name>
</gene>
<dbReference type="InterPro" id="IPR036291">
    <property type="entry name" value="NAD(P)-bd_dom_sf"/>
</dbReference>
<evidence type="ECO:0000313" key="7">
    <source>
        <dbReference type="Proteomes" id="UP000031338"/>
    </source>
</evidence>
<name>A0A0B8ZSB9_9SPHN</name>
<accession>A0A0B8ZSB9</accession>
<comment type="caution">
    <text evidence="6">The sequence shown here is derived from an EMBL/GenBank/DDBJ whole genome shotgun (WGS) entry which is preliminary data.</text>
</comment>
<dbReference type="GO" id="GO:0050661">
    <property type="term" value="F:NADP binding"/>
    <property type="evidence" value="ECO:0007669"/>
    <property type="project" value="InterPro"/>
</dbReference>
<dbReference type="InterPro" id="IPR006115">
    <property type="entry name" value="6PGDH_NADP-bd"/>
</dbReference>
<dbReference type="AlphaFoldDB" id="A0A0B8ZSB9"/>
<dbReference type="SUPFAM" id="SSF51735">
    <property type="entry name" value="NAD(P)-binding Rossmann-fold domains"/>
    <property type="match status" value="1"/>
</dbReference>
<dbReference type="RefSeq" id="WP_039334494.1">
    <property type="nucleotide sequence ID" value="NZ_JRVC01000010.1"/>
</dbReference>
<dbReference type="PANTHER" id="PTHR22981:SF7">
    <property type="entry name" value="3-HYDROXYISOBUTYRATE DEHYDROGENASE, MITOCHONDRIAL"/>
    <property type="match status" value="1"/>
</dbReference>
<dbReference type="Gene3D" id="1.10.1040.10">
    <property type="entry name" value="N-(1-d-carboxylethyl)-l-norvaline Dehydrogenase, domain 2"/>
    <property type="match status" value="1"/>
</dbReference>
<dbReference type="GO" id="GO:0016616">
    <property type="term" value="F:oxidoreductase activity, acting on the CH-OH group of donors, NAD or NADP as acceptor"/>
    <property type="evidence" value="ECO:0007669"/>
    <property type="project" value="TreeGrafter"/>
</dbReference>
<dbReference type="GO" id="GO:0051287">
    <property type="term" value="F:NAD binding"/>
    <property type="evidence" value="ECO:0007669"/>
    <property type="project" value="InterPro"/>
</dbReference>
<dbReference type="Pfam" id="PF03446">
    <property type="entry name" value="NAD_binding_2"/>
    <property type="match status" value="1"/>
</dbReference>
<evidence type="ECO:0000256" key="3">
    <source>
        <dbReference type="PIRSR" id="PIRSR000103-1"/>
    </source>
</evidence>
<dbReference type="InterPro" id="IPR008927">
    <property type="entry name" value="6-PGluconate_DH-like_C_sf"/>
</dbReference>
<keyword evidence="2" id="KW-0520">NAD</keyword>
<dbReference type="PIRSF" id="PIRSF000103">
    <property type="entry name" value="HIBADH"/>
    <property type="match status" value="1"/>
</dbReference>
<organism evidence="6 7">
    <name type="scientific">Novosphingobium subterraneum</name>
    <dbReference type="NCBI Taxonomy" id="48936"/>
    <lineage>
        <taxon>Bacteria</taxon>
        <taxon>Pseudomonadati</taxon>
        <taxon>Pseudomonadota</taxon>
        <taxon>Alphaproteobacteria</taxon>
        <taxon>Sphingomonadales</taxon>
        <taxon>Sphingomonadaceae</taxon>
        <taxon>Novosphingobium</taxon>
    </lineage>
</organism>
<dbReference type="InterPro" id="IPR015815">
    <property type="entry name" value="HIBADH-related"/>
</dbReference>
<evidence type="ECO:0000259" key="4">
    <source>
        <dbReference type="Pfam" id="PF03446"/>
    </source>
</evidence>
<protein>
    <submittedName>
        <fullName evidence="6">3-hydroxyisobutyrate dehydrogenase</fullName>
    </submittedName>
</protein>
<evidence type="ECO:0000259" key="5">
    <source>
        <dbReference type="Pfam" id="PF14833"/>
    </source>
</evidence>
<sequence length="299" mass="31405">MTTVAYIGLGAMGLPLAMHLVRKGFDVIAYDIDPTRADEIVALGGRKAGSVAEAARDVEVVITCLPATPHVEAVVLGPDGALAQMKPGTLLLDMSTIDANGTDRVARACAEKGVAFVDSPIGRLVLHAERGESLFMVGASDEDFARVEPLLNAMGKDIMRCGGQGMGSRMKLVNNFLLLTIAEVSAEAVALGTRLGLDIETILKVTGSTTAQNGQLHTLMVNKVLKGDTTPGFTIDLAFKDMTLAMTAAAEYRMGLPVGAAAHAVYGGARAMPEFAKKDYSALLEWACRNAAVETPRTS</sequence>
<dbReference type="SUPFAM" id="SSF48179">
    <property type="entry name" value="6-phosphogluconate dehydrogenase C-terminal domain-like"/>
    <property type="match status" value="1"/>
</dbReference>
<dbReference type="Proteomes" id="UP000031338">
    <property type="component" value="Unassembled WGS sequence"/>
</dbReference>
<dbReference type="Gene3D" id="3.40.50.720">
    <property type="entry name" value="NAD(P)-binding Rossmann-like Domain"/>
    <property type="match status" value="1"/>
</dbReference>